<organism evidence="1">
    <name type="scientific">Triatoma infestans</name>
    <name type="common">Assassin bug</name>
    <dbReference type="NCBI Taxonomy" id="30076"/>
    <lineage>
        <taxon>Eukaryota</taxon>
        <taxon>Metazoa</taxon>
        <taxon>Ecdysozoa</taxon>
        <taxon>Arthropoda</taxon>
        <taxon>Hexapoda</taxon>
        <taxon>Insecta</taxon>
        <taxon>Pterygota</taxon>
        <taxon>Neoptera</taxon>
        <taxon>Paraneoptera</taxon>
        <taxon>Hemiptera</taxon>
        <taxon>Heteroptera</taxon>
        <taxon>Panheteroptera</taxon>
        <taxon>Cimicomorpha</taxon>
        <taxon>Reduviidae</taxon>
        <taxon>Triatominae</taxon>
        <taxon>Triatoma</taxon>
    </lineage>
</organism>
<reference evidence="1" key="1">
    <citation type="submission" date="2016-04" db="EMBL/GenBank/DDBJ databases">
        <authorList>
            <person name="Calderon-Fernandez G.M.Sr."/>
        </authorList>
    </citation>
    <scope>NUCLEOTIDE SEQUENCE</scope>
    <source>
        <strain evidence="1">Int1</strain>
        <tissue evidence="1">Integument</tissue>
    </source>
</reference>
<reference evidence="1" key="2">
    <citation type="journal article" date="2017" name="J. Med. Entomol.">
        <title>Transcriptome Analysis of the Triatoma infestans (Hemiptera: Reduviidae) Integument.</title>
        <authorList>
            <person name="Calderon-Fernandez G.M."/>
            <person name="Moriconi D.E."/>
            <person name="Dulbecco A.B."/>
            <person name="Juarez M.P."/>
        </authorList>
    </citation>
    <scope>NUCLEOTIDE SEQUENCE</scope>
    <source>
        <strain evidence="1">Int1</strain>
        <tissue evidence="1">Integument</tissue>
    </source>
</reference>
<protein>
    <submittedName>
        <fullName evidence="1">Intracellular protein transport protein uso1 isoform x3</fullName>
    </submittedName>
</protein>
<dbReference type="AlphaFoldDB" id="A0A161M1A8"/>
<dbReference type="EMBL" id="GEMB01005880">
    <property type="protein sequence ID" value="JAR97444.1"/>
    <property type="molecule type" value="Transcribed_RNA"/>
</dbReference>
<name>A0A161M1A8_TRIIF</name>
<proteinExistence type="predicted"/>
<evidence type="ECO:0000313" key="1">
    <source>
        <dbReference type="EMBL" id="JAR97444.1"/>
    </source>
</evidence>
<sequence length="46" mass="5192">MESVVRDKVAEFQTQLDRAQAVMQVELENTRRLNRRGGPQATAGFS</sequence>
<accession>A0A161M1A8</accession>